<dbReference type="InterPro" id="IPR001173">
    <property type="entry name" value="Glyco_trans_2-like"/>
</dbReference>
<sequence length="274" mass="32120">MKFTIFTPTFNRAHLLPRLFESITQLDFNDFEWVIVDDGSTDETKKVVSEFISNSSFPIRYFEQENQGKHAATNLGVEHAEGDFFFIVDSDDWLPAEALSVALRYTERIQSSEIAGIVGKRSFGDTMHDFPFTERVSTPLEMRYRFKNNFDLAEIYKTEVLKEFPFPVFSGEKFITESLVWFRIASKYQLLYFNEFIYHCEYQADGLTDNYRELMETNPKGSLLYFGELLRNRIPADAKKTAARNFNSIARLNGHSQIWVLWKLGFRNYLRIFS</sequence>
<dbReference type="SUPFAM" id="SSF53448">
    <property type="entry name" value="Nucleotide-diphospho-sugar transferases"/>
    <property type="match status" value="1"/>
</dbReference>
<evidence type="ECO:0000313" key="3">
    <source>
        <dbReference type="Proteomes" id="UP000626242"/>
    </source>
</evidence>
<feature type="domain" description="Glycosyltransferase 2-like" evidence="1">
    <location>
        <begin position="4"/>
        <end position="150"/>
    </location>
</feature>
<dbReference type="RefSeq" id="WP_251832776.1">
    <property type="nucleotide sequence ID" value="NZ_JACSPS010000001.1"/>
</dbReference>
<keyword evidence="3" id="KW-1185">Reference proteome</keyword>
<dbReference type="CDD" id="cd00761">
    <property type="entry name" value="Glyco_tranf_GTA_type"/>
    <property type="match status" value="1"/>
</dbReference>
<dbReference type="PANTHER" id="PTHR22916">
    <property type="entry name" value="GLYCOSYLTRANSFERASE"/>
    <property type="match status" value="1"/>
</dbReference>
<comment type="caution">
    <text evidence="2">The sequence shown here is derived from an EMBL/GenBank/DDBJ whole genome shotgun (WGS) entry which is preliminary data.</text>
</comment>
<dbReference type="Proteomes" id="UP000626242">
    <property type="component" value="Unassembled WGS sequence"/>
</dbReference>
<evidence type="ECO:0000313" key="2">
    <source>
        <dbReference type="EMBL" id="MBD8017575.1"/>
    </source>
</evidence>
<dbReference type="InterPro" id="IPR029044">
    <property type="entry name" value="Nucleotide-diphossugar_trans"/>
</dbReference>
<organism evidence="2 3">
    <name type="scientific">Kaistella pullorum</name>
    <dbReference type="NCBI Taxonomy" id="2763074"/>
    <lineage>
        <taxon>Bacteria</taxon>
        <taxon>Pseudomonadati</taxon>
        <taxon>Bacteroidota</taxon>
        <taxon>Flavobacteriia</taxon>
        <taxon>Flavobacteriales</taxon>
        <taxon>Weeksellaceae</taxon>
        <taxon>Chryseobacterium group</taxon>
        <taxon>Kaistella</taxon>
    </lineage>
</organism>
<name>A0ABR8WKI2_9FLAO</name>
<protein>
    <submittedName>
        <fullName evidence="2">Glycosyltransferase family 2 protein</fullName>
    </submittedName>
</protein>
<dbReference type="Gene3D" id="3.90.550.10">
    <property type="entry name" value="Spore Coat Polysaccharide Biosynthesis Protein SpsA, Chain A"/>
    <property type="match status" value="1"/>
</dbReference>
<reference evidence="2 3" key="1">
    <citation type="submission" date="2020-08" db="EMBL/GenBank/DDBJ databases">
        <title>A Genomic Blueprint of the Chicken Gut Microbiome.</title>
        <authorList>
            <person name="Gilroy R."/>
            <person name="Ravi A."/>
            <person name="Getino M."/>
            <person name="Pursley I."/>
            <person name="Horton D.L."/>
            <person name="Alikhan N.-F."/>
            <person name="Baker D."/>
            <person name="Gharbi K."/>
            <person name="Hall N."/>
            <person name="Watson M."/>
            <person name="Adriaenssens E.M."/>
            <person name="Foster-Nyarko E."/>
            <person name="Jarju S."/>
            <person name="Secka A."/>
            <person name="Antonio M."/>
            <person name="Oren A."/>
            <person name="Chaudhuri R."/>
            <person name="La Ragione R.M."/>
            <person name="Hildebrand F."/>
            <person name="Pallen M.J."/>
        </authorList>
    </citation>
    <scope>NUCLEOTIDE SEQUENCE [LARGE SCALE GENOMIC DNA]</scope>
    <source>
        <strain evidence="2 3">Sa1CVA4</strain>
    </source>
</reference>
<dbReference type="EMBL" id="JACSPS010000001">
    <property type="protein sequence ID" value="MBD8017575.1"/>
    <property type="molecule type" value="Genomic_DNA"/>
</dbReference>
<dbReference type="Pfam" id="PF00535">
    <property type="entry name" value="Glycos_transf_2"/>
    <property type="match status" value="1"/>
</dbReference>
<accession>A0ABR8WKI2</accession>
<proteinExistence type="predicted"/>
<evidence type="ECO:0000259" key="1">
    <source>
        <dbReference type="Pfam" id="PF00535"/>
    </source>
</evidence>
<gene>
    <name evidence="2" type="ORF">H9628_03740</name>
</gene>